<evidence type="ECO:0000313" key="7">
    <source>
        <dbReference type="EMBL" id="AWB07365.1"/>
    </source>
</evidence>
<dbReference type="PROSITE" id="PS50893">
    <property type="entry name" value="ABC_TRANSPORTER_2"/>
    <property type="match status" value="1"/>
</dbReference>
<dbReference type="InterPro" id="IPR003439">
    <property type="entry name" value="ABC_transporter-like_ATP-bd"/>
</dbReference>
<dbReference type="RefSeq" id="WP_108547657.1">
    <property type="nucleotide sequence ID" value="NZ_CP028903.1"/>
</dbReference>
<dbReference type="Gene3D" id="3.40.50.300">
    <property type="entry name" value="P-loop containing nucleotide triphosphate hydrolases"/>
    <property type="match status" value="1"/>
</dbReference>
<dbReference type="GO" id="GO:0015807">
    <property type="term" value="P:L-amino acid transport"/>
    <property type="evidence" value="ECO:0007669"/>
    <property type="project" value="TreeGrafter"/>
</dbReference>
<reference evidence="7 8" key="1">
    <citation type="submission" date="2018-04" db="EMBL/GenBank/DDBJ databases">
        <title>Complete genome sequence of the nitrogen-fixing bacterium Azospirillum humicireducens type strain SgZ-5.</title>
        <authorList>
            <person name="Yu Z."/>
        </authorList>
    </citation>
    <scope>NUCLEOTIDE SEQUENCE [LARGE SCALE GENOMIC DNA]</scope>
    <source>
        <strain evidence="7 8">SgZ-5</strain>
        <plasmid evidence="7 8">pYZ2</plasmid>
    </source>
</reference>
<dbReference type="GO" id="GO:0015658">
    <property type="term" value="F:branched-chain amino acid transmembrane transporter activity"/>
    <property type="evidence" value="ECO:0007669"/>
    <property type="project" value="TreeGrafter"/>
</dbReference>
<dbReference type="GO" id="GO:0005524">
    <property type="term" value="F:ATP binding"/>
    <property type="evidence" value="ECO:0007669"/>
    <property type="project" value="UniProtKB-KW"/>
</dbReference>
<dbReference type="InterPro" id="IPR027417">
    <property type="entry name" value="P-loop_NTPase"/>
</dbReference>
<dbReference type="Pfam" id="PF00005">
    <property type="entry name" value="ABC_tran"/>
    <property type="match status" value="1"/>
</dbReference>
<organism evidence="7 8">
    <name type="scientific">Azospirillum humicireducens</name>
    <dbReference type="NCBI Taxonomy" id="1226968"/>
    <lineage>
        <taxon>Bacteria</taxon>
        <taxon>Pseudomonadati</taxon>
        <taxon>Pseudomonadota</taxon>
        <taxon>Alphaproteobacteria</taxon>
        <taxon>Rhodospirillales</taxon>
        <taxon>Azospirillaceae</taxon>
        <taxon>Azospirillum</taxon>
    </lineage>
</organism>
<dbReference type="CDD" id="cd03224">
    <property type="entry name" value="ABC_TM1139_LivF_branched"/>
    <property type="match status" value="1"/>
</dbReference>
<comment type="similarity">
    <text evidence="1">Belongs to the ABC transporter superfamily.</text>
</comment>
<evidence type="ECO:0000259" key="6">
    <source>
        <dbReference type="PROSITE" id="PS50893"/>
    </source>
</evidence>
<proteinExistence type="inferred from homology"/>
<dbReference type="PANTHER" id="PTHR43820">
    <property type="entry name" value="HIGH-AFFINITY BRANCHED-CHAIN AMINO ACID TRANSPORT ATP-BINDING PROTEIN LIVF"/>
    <property type="match status" value="1"/>
</dbReference>
<dbReference type="EMBL" id="CP028903">
    <property type="protein sequence ID" value="AWB07365.1"/>
    <property type="molecule type" value="Genomic_DNA"/>
</dbReference>
<feature type="domain" description="ABC transporter" evidence="6">
    <location>
        <begin position="2"/>
        <end position="234"/>
    </location>
</feature>
<dbReference type="PROSITE" id="PS00211">
    <property type="entry name" value="ABC_TRANSPORTER_1"/>
    <property type="match status" value="1"/>
</dbReference>
<dbReference type="SMART" id="SM00382">
    <property type="entry name" value="AAA"/>
    <property type="match status" value="1"/>
</dbReference>
<evidence type="ECO:0000256" key="5">
    <source>
        <dbReference type="ARBA" id="ARBA00022970"/>
    </source>
</evidence>
<name>A0A2R4VSF7_9PROT</name>
<keyword evidence="7" id="KW-0614">Plasmid</keyword>
<sequence length="234" mass="24665">MLTVSDLDLYYGDAQALDGVTLQVAAGATTAIVGANGAGKTSLIRAIAGILKPARGSIRYKDREIAGLPSHVVCNLGIGQVAEGRQIFPSLSVRENLEMGAVIPRARAAARQTYDRVLDLFPRLRERLDQAAGTLSGGEQQMLAIGRCLMGKPDLIMFDEPSLGLSPALVQELFRIIRALAADGMTIILVEQNVAASLRIAGQAYVLENGRVVLSGSGVALLADPAVKQAYLGL</sequence>
<dbReference type="KEGG" id="ahu:A6A40_20215"/>
<keyword evidence="8" id="KW-1185">Reference proteome</keyword>
<dbReference type="PANTHER" id="PTHR43820:SF4">
    <property type="entry name" value="HIGH-AFFINITY BRANCHED-CHAIN AMINO ACID TRANSPORT ATP-BINDING PROTEIN LIVF"/>
    <property type="match status" value="1"/>
</dbReference>
<evidence type="ECO:0000256" key="1">
    <source>
        <dbReference type="ARBA" id="ARBA00005417"/>
    </source>
</evidence>
<keyword evidence="4 7" id="KW-0067">ATP-binding</keyword>
<keyword evidence="5" id="KW-0029">Amino-acid transport</keyword>
<dbReference type="InterPro" id="IPR052156">
    <property type="entry name" value="BCAA_Transport_ATP-bd_LivF"/>
</dbReference>
<gene>
    <name evidence="7" type="primary">livF</name>
    <name evidence="7" type="ORF">A6A40_20215</name>
</gene>
<evidence type="ECO:0000256" key="3">
    <source>
        <dbReference type="ARBA" id="ARBA00022741"/>
    </source>
</evidence>
<dbReference type="Proteomes" id="UP000077405">
    <property type="component" value="Plasmid pYZ2"/>
</dbReference>
<dbReference type="GO" id="GO:0016887">
    <property type="term" value="F:ATP hydrolysis activity"/>
    <property type="evidence" value="ECO:0007669"/>
    <property type="project" value="InterPro"/>
</dbReference>
<dbReference type="SUPFAM" id="SSF52540">
    <property type="entry name" value="P-loop containing nucleoside triphosphate hydrolases"/>
    <property type="match status" value="1"/>
</dbReference>
<dbReference type="AlphaFoldDB" id="A0A2R4VSF7"/>
<dbReference type="OrthoDB" id="9775250at2"/>
<evidence type="ECO:0000313" key="8">
    <source>
        <dbReference type="Proteomes" id="UP000077405"/>
    </source>
</evidence>
<geneLocation type="plasmid" evidence="7 8">
    <name>pYZ2</name>
</geneLocation>
<protein>
    <submittedName>
        <fullName evidence="7">Branched-chain amino acid ABC transporter ATP-binding protein</fullName>
    </submittedName>
</protein>
<evidence type="ECO:0000256" key="4">
    <source>
        <dbReference type="ARBA" id="ARBA00022840"/>
    </source>
</evidence>
<evidence type="ECO:0000256" key="2">
    <source>
        <dbReference type="ARBA" id="ARBA00022448"/>
    </source>
</evidence>
<keyword evidence="2" id="KW-0813">Transport</keyword>
<accession>A0A2R4VSF7</accession>
<dbReference type="InterPro" id="IPR017871">
    <property type="entry name" value="ABC_transporter-like_CS"/>
</dbReference>
<dbReference type="InterPro" id="IPR003593">
    <property type="entry name" value="AAA+_ATPase"/>
</dbReference>
<keyword evidence="3" id="KW-0547">Nucleotide-binding</keyword>